<dbReference type="Proteomes" id="UP000220527">
    <property type="component" value="Unassembled WGS sequence"/>
</dbReference>
<evidence type="ECO:0008006" key="5">
    <source>
        <dbReference type="Google" id="ProtNLM"/>
    </source>
</evidence>
<evidence type="ECO:0000313" key="4">
    <source>
        <dbReference type="Proteomes" id="UP000220527"/>
    </source>
</evidence>
<proteinExistence type="predicted"/>
<sequence length="564" mass="61810">MLALLLLSSAFYLRLFYFPQLCDAVGEYCGNEGDLGAALYMTILLLVFEDPIPFPTDIGGRFIFFGVPLLGLFFLLQSVVNFARMLFDKGARREGWQISLASTFSEHVIVCGLGHVGYRAVLQLLDSGYEVVGVDASKTSEFATTLSRLKVPLIVGDARDPDTLRYAGLQRARGLIAAISDDLQNVEIALTARRRQPNIQTVLRIVNRELDRNLERSFGRNSAFSSIELAASTFVAAAVSRSIIHVINLPEGLLALSELSIAAESEFSGFADALEQRFAVRIMRLRDANNREREIRFMARLDSGDRVLILGTLDALEQAHQANTAGSKVAFLSATPPPVAPPQPKRVIVCGLGKVGAEMVYLLTSIHPHPEVVVICRQDTSTRLLNDLKRHNIRIIQGDARDPELLEAAGIAQACAVAAVVSNDLTNLQVALAARKLRPEVHLVLRVFSDVLAERLATLFGINTTYSTSALAAPTLAAAAILREVDHAFDIGARLFATETFTVMPDDRFVGKSVAQLRHQERILVTALRRDGQTTLLPSLEHYITLGDEIVVLADLQVLVDLRH</sequence>
<dbReference type="GO" id="GO:0008324">
    <property type="term" value="F:monoatomic cation transmembrane transporter activity"/>
    <property type="evidence" value="ECO:0007669"/>
    <property type="project" value="InterPro"/>
</dbReference>
<dbReference type="SUPFAM" id="SSF51735">
    <property type="entry name" value="NAD(P)-binding Rossmann-fold domains"/>
    <property type="match status" value="2"/>
</dbReference>
<dbReference type="OrthoDB" id="9785285at2"/>
<comment type="caution">
    <text evidence="3">The sequence shown here is derived from an EMBL/GenBank/DDBJ whole genome shotgun (WGS) entry which is preliminary data.</text>
</comment>
<dbReference type="Gene3D" id="3.40.50.720">
    <property type="entry name" value="NAD(P)-binding Rossmann-like Domain"/>
    <property type="match status" value="2"/>
</dbReference>
<feature type="domain" description="RCK C-terminal" evidence="2">
    <location>
        <begin position="244"/>
        <end position="325"/>
    </location>
</feature>
<evidence type="ECO:0000259" key="2">
    <source>
        <dbReference type="PROSITE" id="PS51202"/>
    </source>
</evidence>
<dbReference type="InterPro" id="IPR050721">
    <property type="entry name" value="Trk_Ktr_HKT_K-transport"/>
</dbReference>
<dbReference type="InterPro" id="IPR006037">
    <property type="entry name" value="RCK_C"/>
</dbReference>
<reference evidence="4" key="1">
    <citation type="submission" date="2017-08" db="EMBL/GenBank/DDBJ databases">
        <authorList>
            <person name="Grouzdev D.S."/>
            <person name="Gaisin V.A."/>
            <person name="Rysina M.S."/>
            <person name="Gorlenko V.M."/>
        </authorList>
    </citation>
    <scope>NUCLEOTIDE SEQUENCE [LARGE SCALE GENOMIC DNA]</scope>
    <source>
        <strain evidence="4">Kir15-3F</strain>
    </source>
</reference>
<protein>
    <recommendedName>
        <fullName evidence="5">Potassium transporter TrkA</fullName>
    </recommendedName>
</protein>
<evidence type="ECO:0000313" key="3">
    <source>
        <dbReference type="EMBL" id="PDW02422.1"/>
    </source>
</evidence>
<dbReference type="Pfam" id="PF02254">
    <property type="entry name" value="TrkA_N"/>
    <property type="match status" value="2"/>
</dbReference>
<dbReference type="PANTHER" id="PTHR43833:SF11">
    <property type="entry name" value="VOLTAGE-GATED POTASSIUM CHANNEL KCH"/>
    <property type="match status" value="1"/>
</dbReference>
<dbReference type="PROSITE" id="PS51201">
    <property type="entry name" value="RCK_N"/>
    <property type="match status" value="2"/>
</dbReference>
<feature type="domain" description="RCK C-terminal" evidence="2">
    <location>
        <begin position="486"/>
        <end position="564"/>
    </location>
</feature>
<name>A0A2A6RHC4_9CHLR</name>
<dbReference type="InterPro" id="IPR003148">
    <property type="entry name" value="RCK_N"/>
</dbReference>
<keyword evidence="4" id="KW-1185">Reference proteome</keyword>
<evidence type="ECO:0000259" key="1">
    <source>
        <dbReference type="PROSITE" id="PS51201"/>
    </source>
</evidence>
<dbReference type="Pfam" id="PF02080">
    <property type="entry name" value="TrkA_C"/>
    <property type="match status" value="1"/>
</dbReference>
<dbReference type="PANTHER" id="PTHR43833">
    <property type="entry name" value="POTASSIUM CHANNEL PROTEIN 2-RELATED-RELATED"/>
    <property type="match status" value="1"/>
</dbReference>
<dbReference type="AlphaFoldDB" id="A0A2A6RHC4"/>
<feature type="domain" description="RCK N-terminal" evidence="1">
    <location>
        <begin position="105"/>
        <end position="227"/>
    </location>
</feature>
<dbReference type="PROSITE" id="PS51202">
    <property type="entry name" value="RCK_C"/>
    <property type="match status" value="2"/>
</dbReference>
<dbReference type="EMBL" id="NQWI01000068">
    <property type="protein sequence ID" value="PDW02422.1"/>
    <property type="molecule type" value="Genomic_DNA"/>
</dbReference>
<feature type="domain" description="RCK N-terminal" evidence="1">
    <location>
        <begin position="344"/>
        <end position="467"/>
    </location>
</feature>
<dbReference type="GO" id="GO:0006813">
    <property type="term" value="P:potassium ion transport"/>
    <property type="evidence" value="ECO:0007669"/>
    <property type="project" value="InterPro"/>
</dbReference>
<dbReference type="Gene3D" id="3.30.70.1450">
    <property type="entry name" value="Regulator of K+ conductance, C-terminal domain"/>
    <property type="match status" value="1"/>
</dbReference>
<dbReference type="SUPFAM" id="SSF116726">
    <property type="entry name" value="TrkA C-terminal domain-like"/>
    <property type="match status" value="1"/>
</dbReference>
<dbReference type="InterPro" id="IPR036291">
    <property type="entry name" value="NAD(P)-bd_dom_sf"/>
</dbReference>
<accession>A0A2A6RHC4</accession>
<dbReference type="RefSeq" id="WP_097644717.1">
    <property type="nucleotide sequence ID" value="NZ_NQWI01000068.1"/>
</dbReference>
<dbReference type="InterPro" id="IPR036721">
    <property type="entry name" value="RCK_C_sf"/>
</dbReference>
<organism evidence="3 4">
    <name type="scientific">Candidatus Viridilinea mediisalina</name>
    <dbReference type="NCBI Taxonomy" id="2024553"/>
    <lineage>
        <taxon>Bacteria</taxon>
        <taxon>Bacillati</taxon>
        <taxon>Chloroflexota</taxon>
        <taxon>Chloroflexia</taxon>
        <taxon>Chloroflexales</taxon>
        <taxon>Chloroflexineae</taxon>
        <taxon>Oscillochloridaceae</taxon>
        <taxon>Candidatus Viridilinea</taxon>
    </lineage>
</organism>
<gene>
    <name evidence="3" type="ORF">CJ255_13950</name>
</gene>